<accession>A0AAV7VUR4</accession>
<keyword evidence="1" id="KW-1133">Transmembrane helix</keyword>
<keyword evidence="3" id="KW-1185">Reference proteome</keyword>
<sequence length="85" mass="9682">MPAKSVAVGGFAFQWMLLVSRLKNLKQRRRDIFSVTDGISLDRWQGPSSGPCATFRERLRWMSLDSSGLRWMSLERPLLIVSRAG</sequence>
<dbReference type="AlphaFoldDB" id="A0AAV7VUR4"/>
<evidence type="ECO:0000256" key="1">
    <source>
        <dbReference type="SAM" id="Phobius"/>
    </source>
</evidence>
<evidence type="ECO:0000313" key="3">
    <source>
        <dbReference type="Proteomes" id="UP001066276"/>
    </source>
</evidence>
<reference evidence="2" key="1">
    <citation type="journal article" date="2022" name="bioRxiv">
        <title>Sequencing and chromosome-scale assembly of the giantPleurodeles waltlgenome.</title>
        <authorList>
            <person name="Brown T."/>
            <person name="Elewa A."/>
            <person name="Iarovenko S."/>
            <person name="Subramanian E."/>
            <person name="Araus A.J."/>
            <person name="Petzold A."/>
            <person name="Susuki M."/>
            <person name="Suzuki K.-i.T."/>
            <person name="Hayashi T."/>
            <person name="Toyoda A."/>
            <person name="Oliveira C."/>
            <person name="Osipova E."/>
            <person name="Leigh N.D."/>
            <person name="Simon A."/>
            <person name="Yun M.H."/>
        </authorList>
    </citation>
    <scope>NUCLEOTIDE SEQUENCE</scope>
    <source>
        <strain evidence="2">20211129_DDA</strain>
        <tissue evidence="2">Liver</tissue>
    </source>
</reference>
<name>A0AAV7VUR4_PLEWA</name>
<keyword evidence="1" id="KW-0472">Membrane</keyword>
<evidence type="ECO:0008006" key="4">
    <source>
        <dbReference type="Google" id="ProtNLM"/>
    </source>
</evidence>
<evidence type="ECO:0000313" key="2">
    <source>
        <dbReference type="EMBL" id="KAJ1205428.1"/>
    </source>
</evidence>
<feature type="transmembrane region" description="Helical" evidence="1">
    <location>
        <begin position="6"/>
        <end position="22"/>
    </location>
</feature>
<proteinExistence type="predicted"/>
<keyword evidence="1" id="KW-0812">Transmembrane</keyword>
<organism evidence="2 3">
    <name type="scientific">Pleurodeles waltl</name>
    <name type="common">Iberian ribbed newt</name>
    <dbReference type="NCBI Taxonomy" id="8319"/>
    <lineage>
        <taxon>Eukaryota</taxon>
        <taxon>Metazoa</taxon>
        <taxon>Chordata</taxon>
        <taxon>Craniata</taxon>
        <taxon>Vertebrata</taxon>
        <taxon>Euteleostomi</taxon>
        <taxon>Amphibia</taxon>
        <taxon>Batrachia</taxon>
        <taxon>Caudata</taxon>
        <taxon>Salamandroidea</taxon>
        <taxon>Salamandridae</taxon>
        <taxon>Pleurodelinae</taxon>
        <taxon>Pleurodeles</taxon>
    </lineage>
</organism>
<gene>
    <name evidence="2" type="ORF">NDU88_000863</name>
</gene>
<dbReference type="Proteomes" id="UP001066276">
    <property type="component" value="Chromosome 1_2"/>
</dbReference>
<comment type="caution">
    <text evidence="2">The sequence shown here is derived from an EMBL/GenBank/DDBJ whole genome shotgun (WGS) entry which is preliminary data.</text>
</comment>
<protein>
    <recommendedName>
        <fullName evidence="4">Secreted protein</fullName>
    </recommendedName>
</protein>
<dbReference type="EMBL" id="JANPWB010000002">
    <property type="protein sequence ID" value="KAJ1205428.1"/>
    <property type="molecule type" value="Genomic_DNA"/>
</dbReference>